<reference evidence="6" key="1">
    <citation type="submission" date="2016-11" db="EMBL/GenBank/DDBJ databases">
        <authorList>
            <person name="Varghese N."/>
            <person name="Submissions S."/>
        </authorList>
    </citation>
    <scope>NUCLEOTIDE SEQUENCE [LARGE SCALE GENOMIC DNA]</scope>
    <source>
        <strain evidence="6">YR203</strain>
    </source>
</reference>
<feature type="domain" description="NAD-dependent epimerase/dehydratase" evidence="4">
    <location>
        <begin position="5"/>
        <end position="177"/>
    </location>
</feature>
<dbReference type="RefSeq" id="WP_073173850.1">
    <property type="nucleotide sequence ID" value="NZ_FQVE01000003.1"/>
</dbReference>
<dbReference type="GO" id="GO:0016491">
    <property type="term" value="F:oxidoreductase activity"/>
    <property type="evidence" value="ECO:0007669"/>
    <property type="project" value="UniProtKB-KW"/>
</dbReference>
<keyword evidence="3" id="KW-0520">NAD</keyword>
<evidence type="ECO:0000256" key="1">
    <source>
        <dbReference type="ARBA" id="ARBA00007637"/>
    </source>
</evidence>
<evidence type="ECO:0000313" key="5">
    <source>
        <dbReference type="EMBL" id="SHF60845.1"/>
    </source>
</evidence>
<dbReference type="InterPro" id="IPR001509">
    <property type="entry name" value="Epimerase_deHydtase"/>
</dbReference>
<protein>
    <submittedName>
        <fullName evidence="5">Uronate dehydrogenase</fullName>
    </submittedName>
</protein>
<organism evidence="5 6">
    <name type="scientific">Chryseobacterium vrystaatense</name>
    <dbReference type="NCBI Taxonomy" id="307480"/>
    <lineage>
        <taxon>Bacteria</taxon>
        <taxon>Pseudomonadati</taxon>
        <taxon>Bacteroidota</taxon>
        <taxon>Flavobacteriia</taxon>
        <taxon>Flavobacteriales</taxon>
        <taxon>Weeksellaceae</taxon>
        <taxon>Chryseobacterium group</taxon>
        <taxon>Chryseobacterium</taxon>
    </lineage>
</organism>
<dbReference type="Pfam" id="PF01370">
    <property type="entry name" value="Epimerase"/>
    <property type="match status" value="1"/>
</dbReference>
<proteinExistence type="inferred from homology"/>
<dbReference type="InterPro" id="IPR036291">
    <property type="entry name" value="NAD(P)-bd_dom_sf"/>
</dbReference>
<dbReference type="SUPFAM" id="SSF51735">
    <property type="entry name" value="NAD(P)-binding Rossmann-fold domains"/>
    <property type="match status" value="1"/>
</dbReference>
<dbReference type="PANTHER" id="PTHR43103">
    <property type="entry name" value="NUCLEOSIDE-DIPHOSPHATE-SUGAR EPIMERASE"/>
    <property type="match status" value="1"/>
</dbReference>
<evidence type="ECO:0000313" key="6">
    <source>
        <dbReference type="Proteomes" id="UP000184108"/>
    </source>
</evidence>
<evidence type="ECO:0000256" key="3">
    <source>
        <dbReference type="ARBA" id="ARBA00023027"/>
    </source>
</evidence>
<comment type="similarity">
    <text evidence="1">Belongs to the NAD(P)-dependent epimerase/dehydratase family.</text>
</comment>
<dbReference type="Gene3D" id="3.40.50.720">
    <property type="entry name" value="NAD(P)-binding Rossmann-like Domain"/>
    <property type="match status" value="1"/>
</dbReference>
<gene>
    <name evidence="5" type="ORF">SAMN02787073_2447</name>
</gene>
<dbReference type="AlphaFoldDB" id="A0A1M5D1Y8"/>
<dbReference type="EMBL" id="FQVE01000003">
    <property type="protein sequence ID" value="SHF60845.1"/>
    <property type="molecule type" value="Genomic_DNA"/>
</dbReference>
<name>A0A1M5D1Y8_9FLAO</name>
<dbReference type="Proteomes" id="UP000184108">
    <property type="component" value="Unassembled WGS sequence"/>
</dbReference>
<evidence type="ECO:0000259" key="4">
    <source>
        <dbReference type="Pfam" id="PF01370"/>
    </source>
</evidence>
<sequence>MQNKILITGGSGKIGSHFIKAFSDQYQFRVFDLQLPEVQSTSIEYFQGNLTDKEYLTEACKNIDIVIHLGGIADPHANFNDLLDANIIGTKNIVDAAIAAGCKKIIYASSAQTIEGYPKDIQINTEMAVKPGNLYGISKCFGEALLSYQCFSSDLSAICLRIGAYEFPEDFTEMNARDLSAYLHPDDLNQLLHLCIESKNIQFEILNAISNNTYKRLDIQKTKLLTGYDPQYNSFNLFKLKK</sequence>
<accession>A0A1M5D1Y8</accession>
<keyword evidence="2" id="KW-0560">Oxidoreductase</keyword>
<evidence type="ECO:0000256" key="2">
    <source>
        <dbReference type="ARBA" id="ARBA00023002"/>
    </source>
</evidence>
<dbReference type="PANTHER" id="PTHR43103:SF5">
    <property type="entry name" value="4-EPIMERASE, PUTATIVE (AFU_ORTHOLOGUE AFUA_7G00360)-RELATED"/>
    <property type="match status" value="1"/>
</dbReference>